<dbReference type="Pfam" id="PF04759">
    <property type="entry name" value="DUF617"/>
    <property type="match status" value="1"/>
</dbReference>
<organism evidence="1">
    <name type="scientific">Anthurium amnicola</name>
    <dbReference type="NCBI Taxonomy" id="1678845"/>
    <lineage>
        <taxon>Eukaryota</taxon>
        <taxon>Viridiplantae</taxon>
        <taxon>Streptophyta</taxon>
        <taxon>Embryophyta</taxon>
        <taxon>Tracheophyta</taxon>
        <taxon>Spermatophyta</taxon>
        <taxon>Magnoliopsida</taxon>
        <taxon>Liliopsida</taxon>
        <taxon>Araceae</taxon>
        <taxon>Pothoideae</taxon>
        <taxon>Potheae</taxon>
        <taxon>Anthurium</taxon>
    </lineage>
</organism>
<name>A0A1D1Y9S1_9ARAE</name>
<dbReference type="AlphaFoldDB" id="A0A1D1Y9S1"/>
<dbReference type="GO" id="GO:0010274">
    <property type="term" value="P:hydrotropism"/>
    <property type="evidence" value="ECO:0007669"/>
    <property type="project" value="InterPro"/>
</dbReference>
<dbReference type="InterPro" id="IPR006460">
    <property type="entry name" value="MIZ1-like_pln"/>
</dbReference>
<gene>
    <name evidence="1" type="primary">groL5</name>
    <name evidence="1" type="ORF">g.46206</name>
</gene>
<accession>A0A1D1Y9S1</accession>
<dbReference type="PANTHER" id="PTHR31696">
    <property type="entry name" value="PROTEIN MIZU-KUSSEI 1"/>
    <property type="match status" value="1"/>
</dbReference>
<protein>
    <submittedName>
        <fullName evidence="1">Chaperonin 5</fullName>
    </submittedName>
</protein>
<proteinExistence type="predicted"/>
<sequence>EPVWTMFWNGRKAGYAATRTCGDPDRRVLQAVRAVSAGAGVLPPPSALTSSPQKGKKAAGCCPGGGGCDAGCNSEVMYMRAKFERVVGSKDSEAFYMISPGRCKAAGAAVPGGGPELCIFLLRL</sequence>
<evidence type="ECO:0000313" key="1">
    <source>
        <dbReference type="EMBL" id="JAT51360.1"/>
    </source>
</evidence>
<dbReference type="PANTHER" id="PTHR31696:SF71">
    <property type="entry name" value="PROTEIN MIZU-KUSSEI 1"/>
    <property type="match status" value="1"/>
</dbReference>
<feature type="non-terminal residue" evidence="1">
    <location>
        <position position="1"/>
    </location>
</feature>
<reference evidence="1" key="1">
    <citation type="submission" date="2015-07" db="EMBL/GenBank/DDBJ databases">
        <title>Transcriptome Assembly of Anthurium amnicola.</title>
        <authorList>
            <person name="Suzuki J."/>
        </authorList>
    </citation>
    <scope>NUCLEOTIDE SEQUENCE</scope>
</reference>
<dbReference type="EMBL" id="GDJX01016576">
    <property type="protein sequence ID" value="JAT51360.1"/>
    <property type="molecule type" value="Transcribed_RNA"/>
</dbReference>